<dbReference type="AlphaFoldDB" id="A0A6N8SBV8"/>
<proteinExistence type="predicted"/>
<dbReference type="OrthoDB" id="7594100at2"/>
<dbReference type="EMBL" id="WUMK01000004">
    <property type="protein sequence ID" value="MXN45927.1"/>
    <property type="molecule type" value="Genomic_DNA"/>
</dbReference>
<protein>
    <submittedName>
        <fullName evidence="1">Uncharacterized protein</fullName>
    </submittedName>
</protein>
<evidence type="ECO:0000313" key="1">
    <source>
        <dbReference type="EMBL" id="MXN45927.1"/>
    </source>
</evidence>
<keyword evidence="2" id="KW-1185">Reference proteome</keyword>
<gene>
    <name evidence="1" type="ORF">GR138_12055</name>
</gene>
<evidence type="ECO:0000313" key="2">
    <source>
        <dbReference type="Proteomes" id="UP000435802"/>
    </source>
</evidence>
<comment type="caution">
    <text evidence="1">The sequence shown here is derived from an EMBL/GenBank/DDBJ whole genome shotgun (WGS) entry which is preliminary data.</text>
</comment>
<accession>A0A6N8SBV8</accession>
<dbReference type="RefSeq" id="WP_160859490.1">
    <property type="nucleotide sequence ID" value="NZ_WUMK01000004.1"/>
</dbReference>
<sequence length="240" mass="25995">MALIGLPTVFIDFLAPEKVQVDPKGGAQEGGRPLVGEPATADISGGGFLTASYDGCKITTEEQHEYVNYLGARLNGSFRNVNVPIPTDWWGPFPKIGGIRAPYVTSIPHSDGSTFSDGSGYSQATVSGEITASAALRAGVITLTTTGMDRRLRHSDWFSIYHPTKGWRAYRYWEVISAPSGTNGSYTLAISPPLREAVTAGTHVEFARPRFVGRFPADFTLPSVTEAFFVTKQDIRFVEA</sequence>
<reference evidence="1 2" key="1">
    <citation type="submission" date="2019-12" db="EMBL/GenBank/DDBJ databases">
        <title>Shinella kummerowiae sp. nov., a symbiotic bacterium isolated from root nodules of the herbal legume Kummerowia stipulacea.</title>
        <authorList>
            <person name="Gao J."/>
        </authorList>
    </citation>
    <scope>NUCLEOTIDE SEQUENCE [LARGE SCALE GENOMIC DNA]</scope>
    <source>
        <strain evidence="1 2">CCBAU 25048</strain>
    </source>
</reference>
<name>A0A6N8SBV8_9HYPH</name>
<dbReference type="Proteomes" id="UP000435802">
    <property type="component" value="Unassembled WGS sequence"/>
</dbReference>
<organism evidence="1 2">
    <name type="scientific">Shinella kummerowiae</name>
    <dbReference type="NCBI Taxonomy" id="417745"/>
    <lineage>
        <taxon>Bacteria</taxon>
        <taxon>Pseudomonadati</taxon>
        <taxon>Pseudomonadota</taxon>
        <taxon>Alphaproteobacteria</taxon>
        <taxon>Hyphomicrobiales</taxon>
        <taxon>Rhizobiaceae</taxon>
        <taxon>Shinella</taxon>
    </lineage>
</organism>